<evidence type="ECO:0000256" key="1">
    <source>
        <dbReference type="ARBA" id="ARBA00005323"/>
    </source>
</evidence>
<protein>
    <submittedName>
        <fullName evidence="4">Alanine racemase domain-containing protein</fullName>
    </submittedName>
</protein>
<sequence>MNPTTPPFGPHLKGFPTGLAPLAREQIAEQGWQLLRGDLALPLAVLKQSALRHNLHWMRDFCAQRGLHLAPHGKTSMSPELWHMQLDAGAWGISFATVFQAAVGARHEVPVLLIANQVIQRAELDALAVLHAERPALRSLFLVDSVGQVDAIEAWAIARGFTGRFEVLLELGIAGQRTGCRSADEARQIAWRIHASPVLQLAGIECYEGTTATCDHTKDRATVQCLMDRVEATAREAIAQGWFVQDEIILSAGGSAIFDLVAERLTPNLGRPVRGVLRSGCYLTHDHQRYTRYLCCVAERLNLRETLKPALEVLACVQSCPEPGLALLSMGRRDVSHDLDLPLPLWRSDGQGGAPRAVPAHWRIDALNDQHAYLRHDPLAPKEEWPQLGETVASGISHPCTTFDKWRWMPVVDDGYRVVDAVTTWF</sequence>
<organism evidence="4 5">
    <name type="scientific">Hydrogenophaga taeniospiralis CCUG 15921</name>
    <dbReference type="NCBI Taxonomy" id="1281780"/>
    <lineage>
        <taxon>Bacteria</taxon>
        <taxon>Pseudomonadati</taxon>
        <taxon>Pseudomonadota</taxon>
        <taxon>Betaproteobacteria</taxon>
        <taxon>Burkholderiales</taxon>
        <taxon>Comamonadaceae</taxon>
        <taxon>Hydrogenophaga</taxon>
    </lineage>
</organism>
<evidence type="ECO:0000313" key="5">
    <source>
        <dbReference type="Proteomes" id="UP001152876"/>
    </source>
</evidence>
<dbReference type="EMBL" id="AOGK01000008">
    <property type="protein sequence ID" value="MDG5975693.1"/>
    <property type="molecule type" value="Genomic_DNA"/>
</dbReference>
<dbReference type="InterPro" id="IPR029066">
    <property type="entry name" value="PLP-binding_barrel"/>
</dbReference>
<evidence type="ECO:0000313" key="4">
    <source>
        <dbReference type="EMBL" id="MDG5975693.1"/>
    </source>
</evidence>
<dbReference type="SMART" id="SM01119">
    <property type="entry name" value="D-ser_dehydrat"/>
    <property type="match status" value="1"/>
</dbReference>
<dbReference type="Gene3D" id="3.20.20.10">
    <property type="entry name" value="Alanine racemase"/>
    <property type="match status" value="1"/>
</dbReference>
<dbReference type="PANTHER" id="PTHR28004:SF8">
    <property type="entry name" value="D-SERINE DEAMINASE"/>
    <property type="match status" value="1"/>
</dbReference>
<feature type="domain" description="D-serine dehydratase-like" evidence="3">
    <location>
        <begin position="310"/>
        <end position="413"/>
    </location>
</feature>
<accession>A0A9X4SBP2</accession>
<keyword evidence="5" id="KW-1185">Reference proteome</keyword>
<dbReference type="GO" id="GO:0016829">
    <property type="term" value="F:lyase activity"/>
    <property type="evidence" value="ECO:0007669"/>
    <property type="project" value="UniProtKB-KW"/>
</dbReference>
<dbReference type="Proteomes" id="UP001152876">
    <property type="component" value="Unassembled WGS sequence"/>
</dbReference>
<evidence type="ECO:0000259" key="3">
    <source>
        <dbReference type="SMART" id="SM01119"/>
    </source>
</evidence>
<dbReference type="InterPro" id="IPR026956">
    <property type="entry name" value="D-ser_dehydrat-like_dom"/>
</dbReference>
<dbReference type="SUPFAM" id="SSF51419">
    <property type="entry name" value="PLP-binding barrel"/>
    <property type="match status" value="1"/>
</dbReference>
<comment type="caution">
    <text evidence="4">The sequence shown here is derived from an EMBL/GenBank/DDBJ whole genome shotgun (WGS) entry which is preliminary data.</text>
</comment>
<dbReference type="InterPro" id="IPR001608">
    <property type="entry name" value="Ala_racemase_N"/>
</dbReference>
<dbReference type="Gene3D" id="2.40.37.20">
    <property type="entry name" value="D-serine dehydratase-like domain"/>
    <property type="match status" value="1"/>
</dbReference>
<comment type="similarity">
    <text evidence="1">Belongs to the DSD1 family.</text>
</comment>
<dbReference type="AlphaFoldDB" id="A0A9X4SBP2"/>
<dbReference type="PANTHER" id="PTHR28004">
    <property type="entry name" value="ZGC:162816-RELATED"/>
    <property type="match status" value="1"/>
</dbReference>
<dbReference type="Pfam" id="PF14031">
    <property type="entry name" value="D-ser_dehydrat"/>
    <property type="match status" value="1"/>
</dbReference>
<dbReference type="RefSeq" id="WP_068166618.1">
    <property type="nucleotide sequence ID" value="NZ_AOGK01000008.1"/>
</dbReference>
<gene>
    <name evidence="4" type="ORF">H010_10546</name>
</gene>
<dbReference type="InterPro" id="IPR042208">
    <property type="entry name" value="D-ser_dehydrat-like_sf"/>
</dbReference>
<reference evidence="4" key="1">
    <citation type="submission" date="2013-01" db="EMBL/GenBank/DDBJ databases">
        <title>Genome draft of Hydrogenophaga taeniospiralis 2K1.</title>
        <authorList>
            <person name="Gomila M."/>
            <person name="Lalucat J."/>
        </authorList>
    </citation>
    <scope>NUCLEOTIDE SEQUENCE</scope>
    <source>
        <strain evidence="4">CCUG 15921</strain>
    </source>
</reference>
<evidence type="ECO:0000256" key="2">
    <source>
        <dbReference type="ARBA" id="ARBA00023239"/>
    </source>
</evidence>
<name>A0A9X4SBP2_9BURK</name>
<keyword evidence="2" id="KW-0456">Lyase</keyword>
<proteinExistence type="inferred from homology"/>
<dbReference type="Pfam" id="PF01168">
    <property type="entry name" value="Ala_racemase_N"/>
    <property type="match status" value="1"/>
</dbReference>
<dbReference type="OrthoDB" id="9811417at2"/>
<dbReference type="InterPro" id="IPR051466">
    <property type="entry name" value="D-amino_acid_metab_enzyme"/>
</dbReference>